<dbReference type="Proteomes" id="UP000799324">
    <property type="component" value="Unassembled WGS sequence"/>
</dbReference>
<name>A0A6A6SQ91_9PLEO</name>
<dbReference type="SUPFAM" id="SSF52047">
    <property type="entry name" value="RNI-like"/>
    <property type="match status" value="1"/>
</dbReference>
<dbReference type="InterPro" id="IPR032675">
    <property type="entry name" value="LRR_dom_sf"/>
</dbReference>
<proteinExistence type="predicted"/>
<reference evidence="1" key="1">
    <citation type="journal article" date="2020" name="Stud. Mycol.">
        <title>101 Dothideomycetes genomes: a test case for predicting lifestyles and emergence of pathogens.</title>
        <authorList>
            <person name="Haridas S."/>
            <person name="Albert R."/>
            <person name="Binder M."/>
            <person name="Bloem J."/>
            <person name="Labutti K."/>
            <person name="Salamov A."/>
            <person name="Andreopoulos B."/>
            <person name="Baker S."/>
            <person name="Barry K."/>
            <person name="Bills G."/>
            <person name="Bluhm B."/>
            <person name="Cannon C."/>
            <person name="Castanera R."/>
            <person name="Culley D."/>
            <person name="Daum C."/>
            <person name="Ezra D."/>
            <person name="Gonzalez J."/>
            <person name="Henrissat B."/>
            <person name="Kuo A."/>
            <person name="Liang C."/>
            <person name="Lipzen A."/>
            <person name="Lutzoni F."/>
            <person name="Magnuson J."/>
            <person name="Mondo S."/>
            <person name="Nolan M."/>
            <person name="Ohm R."/>
            <person name="Pangilinan J."/>
            <person name="Park H.-J."/>
            <person name="Ramirez L."/>
            <person name="Alfaro M."/>
            <person name="Sun H."/>
            <person name="Tritt A."/>
            <person name="Yoshinaga Y."/>
            <person name="Zwiers L.-H."/>
            <person name="Turgeon B."/>
            <person name="Goodwin S."/>
            <person name="Spatafora J."/>
            <person name="Crous P."/>
            <person name="Grigoriev I."/>
        </authorList>
    </citation>
    <scope>NUCLEOTIDE SEQUENCE</scope>
    <source>
        <strain evidence="1">CBS 122681</strain>
    </source>
</reference>
<evidence type="ECO:0000313" key="2">
    <source>
        <dbReference type="Proteomes" id="UP000799324"/>
    </source>
</evidence>
<accession>A0A6A6SQ91</accession>
<protein>
    <submittedName>
        <fullName evidence="1">Uncharacterized protein</fullName>
    </submittedName>
</protein>
<sequence>MEPQEHRELEVILRQPTLRYLVLRYLFIDCSASAPRLLSFTGDHSPLTTLHLQRGQVPTGDITSLLSMFSTLRTVTLDDMWFEEDGTETKRILDALRPSRHTLRHLRAPGIDQIHDHLPVSLTPFVVLESLVIPATAFIGESEINLPAQLARVPLTTYSFPQSLRRLRLTSSGNFWHTPKIRNDFLEQLVKVMGNNSQQKLEELHIQGNSSLLVDGFWKPYDYEEAPEDIITRFRALGTSLRCVEGWCDSNFDCETF</sequence>
<dbReference type="Gene3D" id="3.80.10.10">
    <property type="entry name" value="Ribonuclease Inhibitor"/>
    <property type="match status" value="1"/>
</dbReference>
<evidence type="ECO:0000313" key="1">
    <source>
        <dbReference type="EMBL" id="KAF2649137.1"/>
    </source>
</evidence>
<gene>
    <name evidence="1" type="ORF">K491DRAFT_684105</name>
</gene>
<keyword evidence="2" id="KW-1185">Reference proteome</keyword>
<dbReference type="EMBL" id="MU004505">
    <property type="protein sequence ID" value="KAF2649137.1"/>
    <property type="molecule type" value="Genomic_DNA"/>
</dbReference>
<dbReference type="AlphaFoldDB" id="A0A6A6SQ91"/>
<organism evidence="1 2">
    <name type="scientific">Lophiostoma macrostomum CBS 122681</name>
    <dbReference type="NCBI Taxonomy" id="1314788"/>
    <lineage>
        <taxon>Eukaryota</taxon>
        <taxon>Fungi</taxon>
        <taxon>Dikarya</taxon>
        <taxon>Ascomycota</taxon>
        <taxon>Pezizomycotina</taxon>
        <taxon>Dothideomycetes</taxon>
        <taxon>Pleosporomycetidae</taxon>
        <taxon>Pleosporales</taxon>
        <taxon>Lophiostomataceae</taxon>
        <taxon>Lophiostoma</taxon>
    </lineage>
</organism>